<dbReference type="InterPro" id="IPR051534">
    <property type="entry name" value="CBASS_pafABC_assoc_protein"/>
</dbReference>
<dbReference type="InterPro" id="IPR036390">
    <property type="entry name" value="WH_DNA-bd_sf"/>
</dbReference>
<evidence type="ECO:0000256" key="1">
    <source>
        <dbReference type="ARBA" id="ARBA00023015"/>
    </source>
</evidence>
<dbReference type="PANTHER" id="PTHR34580">
    <property type="match status" value="1"/>
</dbReference>
<dbReference type="InterPro" id="IPR018356">
    <property type="entry name" value="Tscrpt_reg_HTH_DeoR_CS"/>
</dbReference>
<name>A0A2S6GJ92_9PSEU</name>
<feature type="domain" description="HTH deoR-type" evidence="4">
    <location>
        <begin position="4"/>
        <end position="59"/>
    </location>
</feature>
<gene>
    <name evidence="5" type="ORF">CLV40_115136</name>
</gene>
<keyword evidence="6" id="KW-1185">Reference proteome</keyword>
<dbReference type="GO" id="GO:0003677">
    <property type="term" value="F:DNA binding"/>
    <property type="evidence" value="ECO:0007669"/>
    <property type="project" value="UniProtKB-KW"/>
</dbReference>
<dbReference type="InterPro" id="IPR013196">
    <property type="entry name" value="HTH_11"/>
</dbReference>
<evidence type="ECO:0000256" key="2">
    <source>
        <dbReference type="ARBA" id="ARBA00023125"/>
    </source>
</evidence>
<evidence type="ECO:0000313" key="6">
    <source>
        <dbReference type="Proteomes" id="UP000239203"/>
    </source>
</evidence>
<evidence type="ECO:0000259" key="4">
    <source>
        <dbReference type="PROSITE" id="PS51000"/>
    </source>
</evidence>
<keyword evidence="3" id="KW-0804">Transcription</keyword>
<keyword evidence="1" id="KW-0805">Transcription regulation</keyword>
<dbReference type="Pfam" id="PF25583">
    <property type="entry name" value="WCX"/>
    <property type="match status" value="1"/>
</dbReference>
<evidence type="ECO:0000313" key="5">
    <source>
        <dbReference type="EMBL" id="PPK65289.1"/>
    </source>
</evidence>
<comment type="caution">
    <text evidence="5">The sequence shown here is derived from an EMBL/GenBank/DDBJ whole genome shotgun (WGS) entry which is preliminary data.</text>
</comment>
<dbReference type="InterPro" id="IPR057727">
    <property type="entry name" value="WCX_dom"/>
</dbReference>
<dbReference type="PROSITE" id="PS52050">
    <property type="entry name" value="WYL"/>
    <property type="match status" value="1"/>
</dbReference>
<protein>
    <submittedName>
        <fullName evidence="5">Putative DNA-binding transcriptional regulator YafY</fullName>
    </submittedName>
</protein>
<accession>A0A2S6GJ92</accession>
<dbReference type="PROSITE" id="PS00894">
    <property type="entry name" value="HTH_DEOR_1"/>
    <property type="match status" value="1"/>
</dbReference>
<dbReference type="SUPFAM" id="SSF46785">
    <property type="entry name" value="Winged helix' DNA-binding domain"/>
    <property type="match status" value="1"/>
</dbReference>
<reference evidence="5 6" key="1">
    <citation type="submission" date="2018-02" db="EMBL/GenBank/DDBJ databases">
        <title>Genomic Encyclopedia of Archaeal and Bacterial Type Strains, Phase II (KMG-II): from individual species to whole genera.</title>
        <authorList>
            <person name="Goeker M."/>
        </authorList>
    </citation>
    <scope>NUCLEOTIDE SEQUENCE [LARGE SCALE GENOMIC DNA]</scope>
    <source>
        <strain evidence="5 6">YU 961-1</strain>
    </source>
</reference>
<dbReference type="RefSeq" id="WP_181043713.1">
    <property type="nucleotide sequence ID" value="NZ_CP154825.1"/>
</dbReference>
<dbReference type="Proteomes" id="UP000239203">
    <property type="component" value="Unassembled WGS sequence"/>
</dbReference>
<dbReference type="PANTHER" id="PTHR34580:SF3">
    <property type="entry name" value="PROTEIN PAFB"/>
    <property type="match status" value="1"/>
</dbReference>
<dbReference type="GO" id="GO:0003700">
    <property type="term" value="F:DNA-binding transcription factor activity"/>
    <property type="evidence" value="ECO:0007669"/>
    <property type="project" value="InterPro"/>
</dbReference>
<dbReference type="InterPro" id="IPR026881">
    <property type="entry name" value="WYL_dom"/>
</dbReference>
<dbReference type="AlphaFoldDB" id="A0A2S6GJ92"/>
<sequence length="326" mass="35575">MVETSARLLRLLSLLQTRRDWSGADLSEKLGVTDRTVRRDVEKLRSLGYPVHASTGVTGGYRLGAGAALPPLLLDDEEAVAVAVGLRSAAGGGVVGIEETSVRALAKLEQVLPARLRNRVNALQSVVVPLRGEGPMVDPEHLSVIAGACRDRQTLRFDYRGRDGAETPRRVEPSRLVHTGRRWYLVAFDLDRDDWRTFRVDRLVPRAPVGPRFPPREPPSEDMAAYASYGLSNGAYRYQGVIVLHMSAERAAEQVSPTAGVLEAIDEDRCLLRTGGNNLDAMGMWLALLGCDFEVRSPPELIDRMTAVAHRLTHAASKGITTPSPG</sequence>
<proteinExistence type="predicted"/>
<evidence type="ECO:0000256" key="3">
    <source>
        <dbReference type="ARBA" id="ARBA00023163"/>
    </source>
</evidence>
<dbReference type="Pfam" id="PF08279">
    <property type="entry name" value="HTH_11"/>
    <property type="match status" value="1"/>
</dbReference>
<dbReference type="InterPro" id="IPR036388">
    <property type="entry name" value="WH-like_DNA-bd_sf"/>
</dbReference>
<dbReference type="Pfam" id="PF13280">
    <property type="entry name" value="WYL"/>
    <property type="match status" value="1"/>
</dbReference>
<dbReference type="EMBL" id="PTIX01000015">
    <property type="protein sequence ID" value="PPK65289.1"/>
    <property type="molecule type" value="Genomic_DNA"/>
</dbReference>
<keyword evidence="2 5" id="KW-0238">DNA-binding</keyword>
<dbReference type="InterPro" id="IPR001034">
    <property type="entry name" value="DeoR_HTH"/>
</dbReference>
<organism evidence="5 6">
    <name type="scientific">Actinokineospora auranticolor</name>
    <dbReference type="NCBI Taxonomy" id="155976"/>
    <lineage>
        <taxon>Bacteria</taxon>
        <taxon>Bacillati</taxon>
        <taxon>Actinomycetota</taxon>
        <taxon>Actinomycetes</taxon>
        <taxon>Pseudonocardiales</taxon>
        <taxon>Pseudonocardiaceae</taxon>
        <taxon>Actinokineospora</taxon>
    </lineage>
</organism>
<dbReference type="PROSITE" id="PS51000">
    <property type="entry name" value="HTH_DEOR_2"/>
    <property type="match status" value="1"/>
</dbReference>
<dbReference type="Gene3D" id="1.10.10.10">
    <property type="entry name" value="Winged helix-like DNA-binding domain superfamily/Winged helix DNA-binding domain"/>
    <property type="match status" value="1"/>
</dbReference>